<dbReference type="PANTHER" id="PTHR43681:SF1">
    <property type="entry name" value="SARCALUMENIN"/>
    <property type="match status" value="1"/>
</dbReference>
<evidence type="ECO:0000259" key="1">
    <source>
        <dbReference type="Pfam" id="PF00350"/>
    </source>
</evidence>
<gene>
    <name evidence="2" type="ORF">J1M35_07090</name>
</gene>
<dbReference type="EMBL" id="CP071796">
    <property type="protein sequence ID" value="QTD46634.1"/>
    <property type="molecule type" value="Genomic_DNA"/>
</dbReference>
<reference evidence="2" key="1">
    <citation type="submission" date="2021-03" db="EMBL/GenBank/DDBJ databases">
        <title>Ottowia sp. 27C isolated from the cloaca of a Giant Asian pond turtle (Heosemys grandis).</title>
        <authorList>
            <person name="Spergser J."/>
            <person name="Busse H.-J."/>
        </authorList>
    </citation>
    <scope>NUCLEOTIDE SEQUENCE</scope>
    <source>
        <strain evidence="2">27C</strain>
    </source>
</reference>
<dbReference type="InterPro" id="IPR045063">
    <property type="entry name" value="Dynamin_N"/>
</dbReference>
<dbReference type="Gene3D" id="3.40.50.300">
    <property type="entry name" value="P-loop containing nucleotide triphosphate hydrolases"/>
    <property type="match status" value="1"/>
</dbReference>
<keyword evidence="3" id="KW-1185">Reference proteome</keyword>
<dbReference type="InterPro" id="IPR027417">
    <property type="entry name" value="P-loop_NTPase"/>
</dbReference>
<protein>
    <submittedName>
        <fullName evidence="2">Dynamin family protein</fullName>
    </submittedName>
</protein>
<evidence type="ECO:0000313" key="2">
    <source>
        <dbReference type="EMBL" id="QTD46634.1"/>
    </source>
</evidence>
<evidence type="ECO:0000313" key="3">
    <source>
        <dbReference type="Proteomes" id="UP000663903"/>
    </source>
</evidence>
<organism evidence="2 3">
    <name type="scientific">Ottowia testudinis</name>
    <dbReference type="NCBI Taxonomy" id="2816950"/>
    <lineage>
        <taxon>Bacteria</taxon>
        <taxon>Pseudomonadati</taxon>
        <taxon>Pseudomonadota</taxon>
        <taxon>Betaproteobacteria</taxon>
        <taxon>Burkholderiales</taxon>
        <taxon>Comamonadaceae</taxon>
        <taxon>Ottowia</taxon>
    </lineage>
</organism>
<accession>A0A975CLZ2</accession>
<dbReference type="InterPro" id="IPR051943">
    <property type="entry name" value="TRAFAC_Dynamin-like_GTPase"/>
</dbReference>
<dbReference type="KEGG" id="otd:J1M35_07090"/>
<feature type="domain" description="Dynamin N-terminal" evidence="1">
    <location>
        <begin position="68"/>
        <end position="284"/>
    </location>
</feature>
<dbReference type="Proteomes" id="UP000663903">
    <property type="component" value="Chromosome"/>
</dbReference>
<name>A0A975CLZ2_9BURK</name>
<dbReference type="Pfam" id="PF00350">
    <property type="entry name" value="Dynamin_N"/>
    <property type="match status" value="1"/>
</dbReference>
<dbReference type="PANTHER" id="PTHR43681">
    <property type="entry name" value="TRANSMEMBRANE GTPASE FZO"/>
    <property type="match status" value="1"/>
</dbReference>
<sequence>MQTTPGVAQVAVAGFNEQFDKHGAWRREVGLRLKVLADWLREQQLLDDGADESLQRLIEQLRSDKVMVAFVAEFSRGKSELINAVFFAGYGRRIMPASAGRTTMCPTELGYDADLPPCLRLLPIETRLQPQALLEWRMVPEQWTRVDLDVNDPEQLAGAMEKVSEVLHVTRDEARALGFWHDDRPEDNPPVNAAGAVEVPRWRHALINMAHPLLRQGLVVLDTPGLNAIGAEPELTVNLIPQAQAVVFILGADTGVTKSDLTIWREHLATMEDSAGTRFVVLNKIDTLWDELSTPAQIEAQMTRQCAETAQTLALDGDQVLALSAQKGLLAKVRGDAALLAQSRLPNFEYLLGQQVLGARQSTLESAIRAGVARVRSDANRTIGVRRRELSEQMLELKGLRGKNHQVIRQMRARVEQEKADFDRSAASVLAVRSVHLKLLRDVFKLLGSSSIKRELAVLSTALREPGLKLGIKKSYTKGFDNLRGVIRQVQLLERDIHSMLNTSFRQLNTEYGFSLQAAEPPSMERFEKDLDAVERSHLQYLGVGNMVQLARPEFAEKLVRALLARVRSIFETALGEIELWNKSTSSQLDAQLRERRRAYGRRIEAIQRIQDAAGGLDLRLGEISDQEAALDAVAERLQTMSHELMGTRAGAGLRAERADEILVA</sequence>
<proteinExistence type="predicted"/>
<dbReference type="SUPFAM" id="SSF52540">
    <property type="entry name" value="P-loop containing nucleoside triphosphate hydrolases"/>
    <property type="match status" value="1"/>
</dbReference>
<dbReference type="AlphaFoldDB" id="A0A975CLZ2"/>